<evidence type="ECO:0000313" key="2">
    <source>
        <dbReference type="EMBL" id="PWN36505.1"/>
    </source>
</evidence>
<protein>
    <submittedName>
        <fullName evidence="2">Uncharacterized protein</fullName>
    </submittedName>
</protein>
<dbReference type="EMBL" id="KZ819602">
    <property type="protein sequence ID" value="PWN36505.1"/>
    <property type="molecule type" value="Genomic_DNA"/>
</dbReference>
<name>A0A316VLR6_9BASI</name>
<reference evidence="2 3" key="1">
    <citation type="journal article" date="2018" name="Mol. Biol. Evol.">
        <title>Broad Genomic Sampling Reveals a Smut Pathogenic Ancestry of the Fungal Clade Ustilaginomycotina.</title>
        <authorList>
            <person name="Kijpornyongpan T."/>
            <person name="Mondo S.J."/>
            <person name="Barry K."/>
            <person name="Sandor L."/>
            <person name="Lee J."/>
            <person name="Lipzen A."/>
            <person name="Pangilinan J."/>
            <person name="LaButti K."/>
            <person name="Hainaut M."/>
            <person name="Henrissat B."/>
            <person name="Grigoriev I.V."/>
            <person name="Spatafora J.W."/>
            <person name="Aime M.C."/>
        </authorList>
    </citation>
    <scope>NUCLEOTIDE SEQUENCE [LARGE SCALE GENOMIC DNA]</scope>
    <source>
        <strain evidence="2 3">MCA 3882</strain>
    </source>
</reference>
<feature type="transmembrane region" description="Helical" evidence="1">
    <location>
        <begin position="94"/>
        <end position="116"/>
    </location>
</feature>
<accession>A0A316VLR6</accession>
<proteinExistence type="predicted"/>
<dbReference type="RefSeq" id="XP_025356807.1">
    <property type="nucleotide sequence ID" value="XM_025501527.1"/>
</dbReference>
<sequence>MTMTEKKKSSPPQRSQPMFEWIDIPLKYQSILSTVLIFFAAILLLPPPEVDINAPIFQSARDETGQHFAANRLKEAPILYGLGHGAMGALCGRLAILASFSLGISGILFSPLKLAYTAPTFHIHKLRIGYGDQKYTVLAWPTFDFGIWILGGAFLIPTLFTIQTARAKKFREHQQWAKLLTIIGYIVPLQRVFMLFLNVLAFGILPHLSSAQKSFFGCPDSLSVPAKAAAEKAGFAWTSWTAAVVMMTYSVRIKYHAHVRGVGKEVS</sequence>
<dbReference type="GeneID" id="37023308"/>
<organism evidence="2 3">
    <name type="scientific">Meira miltonrushii</name>
    <dbReference type="NCBI Taxonomy" id="1280837"/>
    <lineage>
        <taxon>Eukaryota</taxon>
        <taxon>Fungi</taxon>
        <taxon>Dikarya</taxon>
        <taxon>Basidiomycota</taxon>
        <taxon>Ustilaginomycotina</taxon>
        <taxon>Exobasidiomycetes</taxon>
        <taxon>Exobasidiales</taxon>
        <taxon>Brachybasidiaceae</taxon>
        <taxon>Meira</taxon>
    </lineage>
</organism>
<gene>
    <name evidence="2" type="ORF">FA14DRAFT_186718</name>
</gene>
<feature type="transmembrane region" description="Helical" evidence="1">
    <location>
        <begin position="137"/>
        <end position="162"/>
    </location>
</feature>
<dbReference type="OrthoDB" id="3366181at2759"/>
<dbReference type="Proteomes" id="UP000245771">
    <property type="component" value="Unassembled WGS sequence"/>
</dbReference>
<evidence type="ECO:0000256" key="1">
    <source>
        <dbReference type="SAM" id="Phobius"/>
    </source>
</evidence>
<keyword evidence="1" id="KW-1133">Transmembrane helix</keyword>
<keyword evidence="1" id="KW-0472">Membrane</keyword>
<dbReference type="AlphaFoldDB" id="A0A316VLR6"/>
<evidence type="ECO:0000313" key="3">
    <source>
        <dbReference type="Proteomes" id="UP000245771"/>
    </source>
</evidence>
<keyword evidence="3" id="KW-1185">Reference proteome</keyword>
<feature type="transmembrane region" description="Helical" evidence="1">
    <location>
        <begin position="182"/>
        <end position="205"/>
    </location>
</feature>
<dbReference type="InParanoid" id="A0A316VLR6"/>
<keyword evidence="1" id="KW-0812">Transmembrane</keyword>